<keyword evidence="8" id="KW-1185">Reference proteome</keyword>
<dbReference type="Gene3D" id="1.10.1790.10">
    <property type="entry name" value="PRD domain"/>
    <property type="match status" value="2"/>
</dbReference>
<keyword evidence="4" id="KW-0804">Transcription</keyword>
<dbReference type="PROSITE" id="PS51099">
    <property type="entry name" value="PTS_EIIB_TYPE_2"/>
    <property type="match status" value="1"/>
</dbReference>
<evidence type="ECO:0000259" key="6">
    <source>
        <dbReference type="PROSITE" id="PS51372"/>
    </source>
</evidence>
<feature type="domain" description="PRD" evidence="6">
    <location>
        <begin position="294"/>
        <end position="403"/>
    </location>
</feature>
<dbReference type="InterPro" id="IPR036634">
    <property type="entry name" value="PRD_sf"/>
</dbReference>
<dbReference type="Pfam" id="PF05043">
    <property type="entry name" value="Mga"/>
    <property type="match status" value="1"/>
</dbReference>
<evidence type="ECO:0000256" key="3">
    <source>
        <dbReference type="ARBA" id="ARBA00023159"/>
    </source>
</evidence>
<dbReference type="PANTHER" id="PTHR30185">
    <property type="entry name" value="CRYPTIC BETA-GLUCOSIDE BGL OPERON ANTITERMINATOR"/>
    <property type="match status" value="1"/>
</dbReference>
<keyword evidence="1" id="KW-0677">Repeat</keyword>
<dbReference type="Pfam" id="PF00874">
    <property type="entry name" value="PRD"/>
    <property type="match status" value="2"/>
</dbReference>
<dbReference type="InterPro" id="IPR013011">
    <property type="entry name" value="PTS_EIIB_2"/>
</dbReference>
<dbReference type="Gene3D" id="3.40.50.2300">
    <property type="match status" value="1"/>
</dbReference>
<dbReference type="Gene3D" id="1.10.10.10">
    <property type="entry name" value="Winged helix-like DNA-binding domain superfamily/Winged helix DNA-binding domain"/>
    <property type="match status" value="1"/>
</dbReference>
<dbReference type="Proteomes" id="UP001438008">
    <property type="component" value="Unassembled WGS sequence"/>
</dbReference>
<accession>A0ABV1FGJ8</accession>
<evidence type="ECO:0000313" key="8">
    <source>
        <dbReference type="Proteomes" id="UP001438008"/>
    </source>
</evidence>
<evidence type="ECO:0000256" key="2">
    <source>
        <dbReference type="ARBA" id="ARBA00023015"/>
    </source>
</evidence>
<name>A0ABV1FGJ8_9FIRM</name>
<gene>
    <name evidence="7" type="ORF">WMO29_06770</name>
</gene>
<keyword evidence="3" id="KW-0010">Activator</keyword>
<proteinExistence type="predicted"/>
<sequence length="635" mass="73346">MKDTPKPRQIEIFRLLMTSGVPLDINLLKEKLQKSERTIRYDIQDLKRICQEYGIEIGYLTKKGYFIPAAQKPECSALLVQWDSGGKNSFVDDEEEKRFTSLFFYLFVQKGYVTAEKLAEVYLASKSTLTRGLGRLEEYFGNSFILEIRKAQGYRLKGDELTLRKKAVELLAARFQGSYTADDWFLLLPEELKSKISIQNIRDISRSIRQVNGKYNIWISNTAYLNLMSYCIARHVRLPVLESTGEKPEEQEAYASELLRELSAEEKTRETARELSWLQEVLRDYGISTEGYRVKDEILKRIMRRIMSYLENGEERESFELQSLRRDLEEHLKNYLTMSGSDRQEEENAYVLQEIQEYYYSYFQLAEKLAEIIEDEIGQKLGVMEICYLAVYLYKNGIQAESERKNVMVVCATGKGLSHFLTLRIKHVFPMLNVVGQVSPYQLLKASDLKGVDFAISTIPLENSVVPVVKISGVLLAEDIQRIQDFLKYGKLVDDIPMKQKNEASFQAKPDITVSAQLSQKNSGENLAEAAGTMSNLILALLEYVAKLPPQIRMSRDAMLGLVIHMSMAVKRWLSGEVTEDPTGEFNQEYYRVKKEYPDVFLIMEKFFEMAENTLQVRIPISERTAFFLYIIEEE</sequence>
<comment type="caution">
    <text evidence="7">The sequence shown here is derived from an EMBL/GenBank/DDBJ whole genome shotgun (WGS) entry which is preliminary data.</text>
</comment>
<evidence type="ECO:0000256" key="1">
    <source>
        <dbReference type="ARBA" id="ARBA00022737"/>
    </source>
</evidence>
<evidence type="ECO:0000259" key="5">
    <source>
        <dbReference type="PROSITE" id="PS51099"/>
    </source>
</evidence>
<feature type="domain" description="PTS EIIB type-2" evidence="5">
    <location>
        <begin position="405"/>
        <end position="495"/>
    </location>
</feature>
<dbReference type="InterPro" id="IPR011608">
    <property type="entry name" value="PRD"/>
</dbReference>
<evidence type="ECO:0000256" key="4">
    <source>
        <dbReference type="ARBA" id="ARBA00023163"/>
    </source>
</evidence>
<dbReference type="InterPro" id="IPR036388">
    <property type="entry name" value="WH-like_DNA-bd_sf"/>
</dbReference>
<keyword evidence="2" id="KW-0805">Transcription regulation</keyword>
<dbReference type="InterPro" id="IPR050661">
    <property type="entry name" value="BglG_antiterminators"/>
</dbReference>
<dbReference type="EMBL" id="JBBMFE010000004">
    <property type="protein sequence ID" value="MEQ2472191.1"/>
    <property type="molecule type" value="Genomic_DNA"/>
</dbReference>
<dbReference type="PROSITE" id="PS51372">
    <property type="entry name" value="PRD_2"/>
    <property type="match status" value="2"/>
</dbReference>
<protein>
    <submittedName>
        <fullName evidence="7">PRD domain-containing protein</fullName>
    </submittedName>
</protein>
<dbReference type="CDD" id="cd05568">
    <property type="entry name" value="PTS_IIB_bgl_like"/>
    <property type="match status" value="1"/>
</dbReference>
<organism evidence="7 8">
    <name type="scientific">Laedolimicola intestinihominis</name>
    <dbReference type="NCBI Taxonomy" id="3133166"/>
    <lineage>
        <taxon>Bacteria</taxon>
        <taxon>Bacillati</taxon>
        <taxon>Bacillota</taxon>
        <taxon>Clostridia</taxon>
        <taxon>Lachnospirales</taxon>
        <taxon>Lachnospiraceae</taxon>
        <taxon>Laedolimicola</taxon>
    </lineage>
</organism>
<dbReference type="PANTHER" id="PTHR30185:SF18">
    <property type="entry name" value="TRANSCRIPTIONAL REGULATOR MTLR"/>
    <property type="match status" value="1"/>
</dbReference>
<reference evidence="7 8" key="1">
    <citation type="submission" date="2024-03" db="EMBL/GenBank/DDBJ databases">
        <title>Human intestinal bacterial collection.</title>
        <authorList>
            <person name="Pauvert C."/>
            <person name="Hitch T.C.A."/>
            <person name="Clavel T."/>
        </authorList>
    </citation>
    <scope>NUCLEOTIDE SEQUENCE [LARGE SCALE GENOMIC DNA]</scope>
    <source>
        <strain evidence="7 8">CLA-AA-H132</strain>
    </source>
</reference>
<dbReference type="SUPFAM" id="SSF63520">
    <property type="entry name" value="PTS-regulatory domain, PRD"/>
    <property type="match status" value="2"/>
</dbReference>
<dbReference type="RefSeq" id="WP_349164286.1">
    <property type="nucleotide sequence ID" value="NZ_JBBMFE010000004.1"/>
</dbReference>
<feature type="domain" description="PRD" evidence="6">
    <location>
        <begin position="526"/>
        <end position="635"/>
    </location>
</feature>
<dbReference type="InterPro" id="IPR007737">
    <property type="entry name" value="Mga_HTH"/>
</dbReference>
<evidence type="ECO:0000313" key="7">
    <source>
        <dbReference type="EMBL" id="MEQ2472191.1"/>
    </source>
</evidence>